<organism evidence="2 3">
    <name type="scientific">Noviherbaspirillum autotrophicum</name>
    <dbReference type="NCBI Taxonomy" id="709839"/>
    <lineage>
        <taxon>Bacteria</taxon>
        <taxon>Pseudomonadati</taxon>
        <taxon>Pseudomonadota</taxon>
        <taxon>Betaproteobacteria</taxon>
        <taxon>Burkholderiales</taxon>
        <taxon>Oxalobacteraceae</taxon>
        <taxon>Noviherbaspirillum</taxon>
    </lineage>
</organism>
<dbReference type="STRING" id="709839.TSA66_13445"/>
<comment type="caution">
    <text evidence="2">The sequence shown here is derived from an EMBL/GenBank/DDBJ whole genome shotgun (WGS) entry which is preliminary data.</text>
</comment>
<protein>
    <recommendedName>
        <fullName evidence="1">BioF2-like acetyltransferase domain-containing protein</fullName>
    </recommendedName>
</protein>
<dbReference type="Proteomes" id="UP000031572">
    <property type="component" value="Unassembled WGS sequence"/>
</dbReference>
<proteinExistence type="predicted"/>
<dbReference type="AlphaFoldDB" id="A0A0C1YM52"/>
<evidence type="ECO:0000313" key="2">
    <source>
        <dbReference type="EMBL" id="KIF81582.1"/>
    </source>
</evidence>
<evidence type="ECO:0000259" key="1">
    <source>
        <dbReference type="Pfam" id="PF13480"/>
    </source>
</evidence>
<dbReference type="InterPro" id="IPR016181">
    <property type="entry name" value="Acyl_CoA_acyltransferase"/>
</dbReference>
<dbReference type="InterPro" id="IPR038740">
    <property type="entry name" value="BioF2-like_GNAT_dom"/>
</dbReference>
<feature type="domain" description="BioF2-like acetyltransferase" evidence="1">
    <location>
        <begin position="139"/>
        <end position="279"/>
    </location>
</feature>
<gene>
    <name evidence="2" type="ORF">TSA66_13445</name>
</gene>
<keyword evidence="3" id="KW-1185">Reference proteome</keyword>
<evidence type="ECO:0000313" key="3">
    <source>
        <dbReference type="Proteomes" id="UP000031572"/>
    </source>
</evidence>
<dbReference type="EMBL" id="JWJG01000028">
    <property type="protein sequence ID" value="KIF81582.1"/>
    <property type="molecule type" value="Genomic_DNA"/>
</dbReference>
<dbReference type="Pfam" id="PF13480">
    <property type="entry name" value="Acetyltransf_6"/>
    <property type="match status" value="1"/>
</dbReference>
<name>A0A0C1YM52_9BURK</name>
<dbReference type="SUPFAM" id="SSF55729">
    <property type="entry name" value="Acyl-CoA N-acyltransferases (Nat)"/>
    <property type="match status" value="1"/>
</dbReference>
<reference evidence="2 3" key="1">
    <citation type="submission" date="2014-12" db="EMBL/GenBank/DDBJ databases">
        <title>Denitrispirillum autotrophicum gen. nov., sp. nov., Denitrifying, Facultatively Autotrophic Bacteria Isolated from Rice Paddy Soil.</title>
        <authorList>
            <person name="Ishii S."/>
            <person name="Ashida N."/>
            <person name="Ohno H."/>
            <person name="Otsuka S."/>
            <person name="Yokota A."/>
            <person name="Senoo K."/>
        </authorList>
    </citation>
    <scope>NUCLEOTIDE SEQUENCE [LARGE SCALE GENOMIC DNA]</scope>
    <source>
        <strain evidence="2 3">TSA66</strain>
    </source>
</reference>
<sequence>MQIDCHENEVPAFAAAEIDRLYGHLYCSPRYFEAASAMAAASCYVASSDGHAIAVLPYRRTRDEVTVVSEYLTLDAAEIERFCRHMFSRYPGVKRVTFPKLHANVDTLALPRHAMVCSEDMVVPLPPSVKDYENAVGKNMRRNIKRYSSALSKAFPSYRYELYLERDISEQDVRDIIALSCMRMKSKNIVPRFDDTEIDWIAAFAKTSGIVGLARIDGKVCAGAIGFRIGDSYFMHVIAHHPQYNDYSLGILCYYHTICEGIARGGKRFHLLQGRYGYKYRLLAERRDILHLDVYRSRVAALASLAHIARKEAKGRIWLAKQWLLHDLEHKEGRGYRLLARAVDFLRRAKRSKGATD</sequence>
<accession>A0A0C1YM52</accession>
<dbReference type="Gene3D" id="3.40.630.30">
    <property type="match status" value="1"/>
</dbReference>